<feature type="compositionally biased region" description="Basic residues" evidence="11">
    <location>
        <begin position="334"/>
        <end position="344"/>
    </location>
</feature>
<evidence type="ECO:0000256" key="5">
    <source>
        <dbReference type="ARBA" id="ARBA00014628"/>
    </source>
</evidence>
<evidence type="ECO:0000256" key="2">
    <source>
        <dbReference type="ARBA" id="ARBA00002904"/>
    </source>
</evidence>
<feature type="region of interest" description="Disordered" evidence="11">
    <location>
        <begin position="323"/>
        <end position="344"/>
    </location>
</feature>
<dbReference type="Gene3D" id="3.10.200.10">
    <property type="entry name" value="Alpha carbonic anhydrase"/>
    <property type="match status" value="1"/>
</dbReference>
<reference evidence="13 14" key="1">
    <citation type="submission" date="2018-08" db="EMBL/GenBank/DDBJ databases">
        <title>Lysobacter sp. zong2l5, whole genome shotgun sequence.</title>
        <authorList>
            <person name="Zhang X."/>
            <person name="Feng G."/>
            <person name="Zhu H."/>
        </authorList>
    </citation>
    <scope>NUCLEOTIDE SEQUENCE [LARGE SCALE GENOMIC DNA]</scope>
    <source>
        <strain evidence="14">zong2l5</strain>
    </source>
</reference>
<evidence type="ECO:0000256" key="4">
    <source>
        <dbReference type="ARBA" id="ARBA00012925"/>
    </source>
</evidence>
<comment type="function">
    <text evidence="2 10">Reversible hydration of carbon dioxide.</text>
</comment>
<dbReference type="PROSITE" id="PS00162">
    <property type="entry name" value="ALPHA_CA_1"/>
    <property type="match status" value="1"/>
</dbReference>
<evidence type="ECO:0000256" key="8">
    <source>
        <dbReference type="ARBA" id="ARBA00023239"/>
    </source>
</evidence>
<dbReference type="SUPFAM" id="SSF51069">
    <property type="entry name" value="Carbonic anhydrase"/>
    <property type="match status" value="1"/>
</dbReference>
<evidence type="ECO:0000256" key="9">
    <source>
        <dbReference type="ARBA" id="ARBA00048348"/>
    </source>
</evidence>
<keyword evidence="6 10" id="KW-0479">Metal-binding</keyword>
<dbReference type="GO" id="GO:0004089">
    <property type="term" value="F:carbonate dehydratase activity"/>
    <property type="evidence" value="ECO:0007669"/>
    <property type="project" value="UniProtKB-UniRule"/>
</dbReference>
<dbReference type="PROSITE" id="PS51144">
    <property type="entry name" value="ALPHA_CA_2"/>
    <property type="match status" value="1"/>
</dbReference>
<dbReference type="PANTHER" id="PTHR18952">
    <property type="entry name" value="CARBONIC ANHYDRASE"/>
    <property type="match status" value="1"/>
</dbReference>
<comment type="cofactor">
    <cofactor evidence="1 10">
        <name>Zn(2+)</name>
        <dbReference type="ChEBI" id="CHEBI:29105"/>
    </cofactor>
</comment>
<evidence type="ECO:0000256" key="1">
    <source>
        <dbReference type="ARBA" id="ARBA00001947"/>
    </source>
</evidence>
<dbReference type="GO" id="GO:0008270">
    <property type="term" value="F:zinc ion binding"/>
    <property type="evidence" value="ECO:0007669"/>
    <property type="project" value="UniProtKB-UniRule"/>
</dbReference>
<evidence type="ECO:0000313" key="13">
    <source>
        <dbReference type="EMBL" id="RDZ29579.1"/>
    </source>
</evidence>
<dbReference type="InterPro" id="IPR018338">
    <property type="entry name" value="Carbonic_anhydrase_a-class_CS"/>
</dbReference>
<feature type="domain" description="Alpha-carbonic anhydrase" evidence="12">
    <location>
        <begin position="115"/>
        <end position="342"/>
    </location>
</feature>
<dbReference type="InterPro" id="IPR001148">
    <property type="entry name" value="CA_dom"/>
</dbReference>
<comment type="similarity">
    <text evidence="3 10">Belongs to the alpha-carbonic anhydrase family.</text>
</comment>
<evidence type="ECO:0000256" key="10">
    <source>
        <dbReference type="RuleBase" id="RU367011"/>
    </source>
</evidence>
<name>A0A371K6K1_9GAMM</name>
<evidence type="ECO:0000256" key="11">
    <source>
        <dbReference type="SAM" id="MobiDB-lite"/>
    </source>
</evidence>
<comment type="caution">
    <text evidence="13">The sequence shown here is derived from an EMBL/GenBank/DDBJ whole genome shotgun (WGS) entry which is preliminary data.</text>
</comment>
<keyword evidence="14" id="KW-1185">Reference proteome</keyword>
<evidence type="ECO:0000256" key="7">
    <source>
        <dbReference type="ARBA" id="ARBA00022833"/>
    </source>
</evidence>
<evidence type="ECO:0000313" key="14">
    <source>
        <dbReference type="Proteomes" id="UP000264492"/>
    </source>
</evidence>
<dbReference type="EC" id="4.2.1.1" evidence="4 10"/>
<dbReference type="Proteomes" id="UP000264492">
    <property type="component" value="Unassembled WGS sequence"/>
</dbReference>
<evidence type="ECO:0000259" key="12">
    <source>
        <dbReference type="PROSITE" id="PS51144"/>
    </source>
</evidence>
<dbReference type="PANTHER" id="PTHR18952:SF265">
    <property type="entry name" value="CARBONIC ANHYDRASE"/>
    <property type="match status" value="1"/>
</dbReference>
<evidence type="ECO:0000256" key="6">
    <source>
        <dbReference type="ARBA" id="ARBA00022723"/>
    </source>
</evidence>
<dbReference type="CDD" id="cd03124">
    <property type="entry name" value="alpha_CA_prokaryotic_like"/>
    <property type="match status" value="1"/>
</dbReference>
<proteinExistence type="inferred from homology"/>
<sequence>MRRSCGFAVAACAAPTRILRLAPFQYRGRRRFPDRARSLTRTLRRRSSPAAERARWRSQIVMTGADARSHDAPRQWLASGAPPHPSQGRSHMKPQSQFRIACLALALLAAPAAATEWSYEHGTESWGALDPAFAACSSGTQQSPVDVVTGKAHSGTLPALSFHYASSADFHVDHLGHTVQAAVPAGNTLTIGSKTYQLLQFHFHTPSENFIDGEQYPLELHLVHRASDQSLAVVAILFDEGAADPQLQKIVSVLPQEEGQSGTVSGFNLRALVPHGRVYRFKGSLTTPPCSEGVSWHVVNARRSASLPQLAAFAQLFSGPHFPGGNRRPVQSLHGRRPSYRSGE</sequence>
<dbReference type="InterPro" id="IPR036398">
    <property type="entry name" value="CA_dom_sf"/>
</dbReference>
<evidence type="ECO:0000256" key="3">
    <source>
        <dbReference type="ARBA" id="ARBA00010718"/>
    </source>
</evidence>
<keyword evidence="8 10" id="KW-0456">Lyase</keyword>
<protein>
    <recommendedName>
        <fullName evidence="5 10">Carbonic anhydrase</fullName>
        <ecNumber evidence="4 10">4.2.1.1</ecNumber>
    </recommendedName>
</protein>
<dbReference type="InterPro" id="IPR023561">
    <property type="entry name" value="Carbonic_anhydrase_a-class"/>
</dbReference>
<gene>
    <name evidence="13" type="ORF">DX914_11060</name>
</gene>
<dbReference type="EMBL" id="QTSU01000001">
    <property type="protein sequence ID" value="RDZ29579.1"/>
    <property type="molecule type" value="Genomic_DNA"/>
</dbReference>
<keyword evidence="7 10" id="KW-0862">Zinc</keyword>
<organism evidence="13 14">
    <name type="scientific">Lysobacter silvisoli</name>
    <dbReference type="NCBI Taxonomy" id="2293254"/>
    <lineage>
        <taxon>Bacteria</taxon>
        <taxon>Pseudomonadati</taxon>
        <taxon>Pseudomonadota</taxon>
        <taxon>Gammaproteobacteria</taxon>
        <taxon>Lysobacterales</taxon>
        <taxon>Lysobacteraceae</taxon>
        <taxon>Lysobacter</taxon>
    </lineage>
</organism>
<dbReference type="Pfam" id="PF00194">
    <property type="entry name" value="Carb_anhydrase"/>
    <property type="match status" value="1"/>
</dbReference>
<dbReference type="SMART" id="SM01057">
    <property type="entry name" value="Carb_anhydrase"/>
    <property type="match status" value="1"/>
</dbReference>
<accession>A0A371K6K1</accession>
<comment type="catalytic activity">
    <reaction evidence="9 10">
        <text>hydrogencarbonate + H(+) = CO2 + H2O</text>
        <dbReference type="Rhea" id="RHEA:10748"/>
        <dbReference type="ChEBI" id="CHEBI:15377"/>
        <dbReference type="ChEBI" id="CHEBI:15378"/>
        <dbReference type="ChEBI" id="CHEBI:16526"/>
        <dbReference type="ChEBI" id="CHEBI:17544"/>
        <dbReference type="EC" id="4.2.1.1"/>
    </reaction>
</comment>
<dbReference type="InterPro" id="IPR041891">
    <property type="entry name" value="Alpha_CA_prokaryot-like"/>
</dbReference>
<dbReference type="AlphaFoldDB" id="A0A371K6K1"/>